<organism evidence="1 2">
    <name type="scientific">Pseudolysinimonas kribbensis</name>
    <dbReference type="NCBI Taxonomy" id="433641"/>
    <lineage>
        <taxon>Bacteria</taxon>
        <taxon>Bacillati</taxon>
        <taxon>Actinomycetota</taxon>
        <taxon>Actinomycetes</taxon>
        <taxon>Micrococcales</taxon>
        <taxon>Microbacteriaceae</taxon>
        <taxon>Pseudolysinimonas</taxon>
    </lineage>
</organism>
<keyword evidence="2" id="KW-1185">Reference proteome</keyword>
<evidence type="ECO:0000313" key="1">
    <source>
        <dbReference type="EMBL" id="GMA96057.1"/>
    </source>
</evidence>
<sequence>MHWALAVLVRSFPSAPFVGDARAVLGEHLTAANLRAEAAYVEAAPSWERPYGWGWALQLAAELAEWGADGEADARAWAADLAPLAERLADGFVRWLPLLAYPERVGMHSNTAWALTRSLPYARQQAAAGDPALFDAIGTAARRLYAADRDYPFGYEPSGADFLSGGLAEAGLMREVLGDGFGAWWGGFGGAVDAIATPAVILNPTDGQGAHLIGLNLHRAHGFRALGMTAAADAHLTASLPLVTGGDWMAQHWLAAFAVLALR</sequence>
<accession>A0ABQ6K620</accession>
<dbReference type="EMBL" id="BSVB01000001">
    <property type="protein sequence ID" value="GMA96057.1"/>
    <property type="molecule type" value="Genomic_DNA"/>
</dbReference>
<evidence type="ECO:0008006" key="3">
    <source>
        <dbReference type="Google" id="ProtNLM"/>
    </source>
</evidence>
<gene>
    <name evidence="1" type="ORF">GCM10025881_28810</name>
</gene>
<reference evidence="2" key="1">
    <citation type="journal article" date="2019" name="Int. J. Syst. Evol. Microbiol.">
        <title>The Global Catalogue of Microorganisms (GCM) 10K type strain sequencing project: providing services to taxonomists for standard genome sequencing and annotation.</title>
        <authorList>
            <consortium name="The Broad Institute Genomics Platform"/>
            <consortium name="The Broad Institute Genome Sequencing Center for Infectious Disease"/>
            <person name="Wu L."/>
            <person name="Ma J."/>
        </authorList>
    </citation>
    <scope>NUCLEOTIDE SEQUENCE [LARGE SCALE GENOMIC DNA]</scope>
    <source>
        <strain evidence="2">NBRC 108894</strain>
    </source>
</reference>
<comment type="caution">
    <text evidence="1">The sequence shown here is derived from an EMBL/GenBank/DDBJ whole genome shotgun (WGS) entry which is preliminary data.</text>
</comment>
<dbReference type="Proteomes" id="UP001157034">
    <property type="component" value="Unassembled WGS sequence"/>
</dbReference>
<proteinExistence type="predicted"/>
<dbReference type="Pfam" id="PF11199">
    <property type="entry name" value="DUF2891"/>
    <property type="match status" value="1"/>
</dbReference>
<evidence type="ECO:0000313" key="2">
    <source>
        <dbReference type="Proteomes" id="UP001157034"/>
    </source>
</evidence>
<dbReference type="InterPro" id="IPR021365">
    <property type="entry name" value="DUF2891"/>
</dbReference>
<protein>
    <recommendedName>
        <fullName evidence="3">DUF2891 family protein</fullName>
    </recommendedName>
</protein>
<name>A0ABQ6K620_9MICO</name>